<dbReference type="OrthoDB" id="286140at2"/>
<dbReference type="EMBL" id="CP017641">
    <property type="protein sequence ID" value="APZ90993.1"/>
    <property type="molecule type" value="Genomic_DNA"/>
</dbReference>
<dbReference type="SMART" id="SM00448">
    <property type="entry name" value="REC"/>
    <property type="match status" value="1"/>
</dbReference>
<sequence length="189" mass="21215">MTALSPRLRRKRREPNRCGLPVTRQQYRILCVDDDDDLTRIIKARLRKYKVEVTRAAGGKEGLKHVHSHRPSAIITDLGMPNGDGEFLLRRLKSRASTASIPVVVVSGVSDERRIARVQSMGAAAILHKPLKFDALFAELASHLDWTSADAATSTSDSPEHNFTFRFQDKVFRTNAAEPPNHPPHFDVR</sequence>
<keyword evidence="4" id="KW-0418">Kinase</keyword>
<feature type="modified residue" description="4-aspartylphosphate" evidence="2">
    <location>
        <position position="77"/>
    </location>
</feature>
<dbReference type="RefSeq" id="WP_083731764.1">
    <property type="nucleotide sequence ID" value="NZ_CP017641.1"/>
</dbReference>
<gene>
    <name evidence="4" type="primary">cqsS</name>
    <name evidence="4" type="ORF">Fuma_00577</name>
</gene>
<keyword evidence="4" id="KW-0808">Transferase</keyword>
<dbReference type="PROSITE" id="PS50110">
    <property type="entry name" value="RESPONSE_REGULATORY"/>
    <property type="match status" value="1"/>
</dbReference>
<proteinExistence type="predicted"/>
<dbReference type="KEGG" id="fmr:Fuma_00577"/>
<dbReference type="InterPro" id="IPR001789">
    <property type="entry name" value="Sig_transdc_resp-reg_receiver"/>
</dbReference>
<dbReference type="SUPFAM" id="SSF52172">
    <property type="entry name" value="CheY-like"/>
    <property type="match status" value="1"/>
</dbReference>
<dbReference type="AlphaFoldDB" id="A0A1P8WAA4"/>
<dbReference type="Gene3D" id="3.40.50.2300">
    <property type="match status" value="1"/>
</dbReference>
<dbReference type="InterPro" id="IPR011006">
    <property type="entry name" value="CheY-like_superfamily"/>
</dbReference>
<dbReference type="Pfam" id="PF00072">
    <property type="entry name" value="Response_reg"/>
    <property type="match status" value="1"/>
</dbReference>
<organism evidence="4 5">
    <name type="scientific">Fuerstiella marisgermanici</name>
    <dbReference type="NCBI Taxonomy" id="1891926"/>
    <lineage>
        <taxon>Bacteria</taxon>
        <taxon>Pseudomonadati</taxon>
        <taxon>Planctomycetota</taxon>
        <taxon>Planctomycetia</taxon>
        <taxon>Planctomycetales</taxon>
        <taxon>Planctomycetaceae</taxon>
        <taxon>Fuerstiella</taxon>
    </lineage>
</organism>
<dbReference type="PANTHER" id="PTHR44591:SF3">
    <property type="entry name" value="RESPONSE REGULATORY DOMAIN-CONTAINING PROTEIN"/>
    <property type="match status" value="1"/>
</dbReference>
<dbReference type="EC" id="2.7.13.3" evidence="4"/>
<dbReference type="CDD" id="cd00156">
    <property type="entry name" value="REC"/>
    <property type="match status" value="1"/>
</dbReference>
<dbReference type="Proteomes" id="UP000187735">
    <property type="component" value="Chromosome"/>
</dbReference>
<dbReference type="PANTHER" id="PTHR44591">
    <property type="entry name" value="STRESS RESPONSE REGULATOR PROTEIN 1"/>
    <property type="match status" value="1"/>
</dbReference>
<keyword evidence="5" id="KW-1185">Reference proteome</keyword>
<reference evidence="4 5" key="1">
    <citation type="journal article" date="2016" name="Front. Microbiol.">
        <title>Fuerstia marisgermanicae gen. nov., sp. nov., an Unusual Member of the Phylum Planctomycetes from the German Wadden Sea.</title>
        <authorList>
            <person name="Kohn T."/>
            <person name="Heuer A."/>
            <person name="Jogler M."/>
            <person name="Vollmers J."/>
            <person name="Boedeker C."/>
            <person name="Bunk B."/>
            <person name="Rast P."/>
            <person name="Borchert D."/>
            <person name="Glockner I."/>
            <person name="Freese H.M."/>
            <person name="Klenk H.P."/>
            <person name="Overmann J."/>
            <person name="Kaster A.K."/>
            <person name="Rohde M."/>
            <person name="Wiegand S."/>
            <person name="Jogler C."/>
        </authorList>
    </citation>
    <scope>NUCLEOTIDE SEQUENCE [LARGE SCALE GENOMIC DNA]</scope>
    <source>
        <strain evidence="4 5">NH11</strain>
    </source>
</reference>
<keyword evidence="1 2" id="KW-0597">Phosphoprotein</keyword>
<dbReference type="GO" id="GO:0000160">
    <property type="term" value="P:phosphorelay signal transduction system"/>
    <property type="evidence" value="ECO:0007669"/>
    <property type="project" value="InterPro"/>
</dbReference>
<dbReference type="GO" id="GO:0004673">
    <property type="term" value="F:protein histidine kinase activity"/>
    <property type="evidence" value="ECO:0007669"/>
    <property type="project" value="UniProtKB-EC"/>
</dbReference>
<evidence type="ECO:0000259" key="3">
    <source>
        <dbReference type="PROSITE" id="PS50110"/>
    </source>
</evidence>
<evidence type="ECO:0000313" key="4">
    <source>
        <dbReference type="EMBL" id="APZ90993.1"/>
    </source>
</evidence>
<evidence type="ECO:0000313" key="5">
    <source>
        <dbReference type="Proteomes" id="UP000187735"/>
    </source>
</evidence>
<evidence type="ECO:0000256" key="1">
    <source>
        <dbReference type="ARBA" id="ARBA00022553"/>
    </source>
</evidence>
<dbReference type="STRING" id="1891926.Fuma_00577"/>
<name>A0A1P8WAA4_9PLAN</name>
<dbReference type="InterPro" id="IPR050595">
    <property type="entry name" value="Bact_response_regulator"/>
</dbReference>
<evidence type="ECO:0000256" key="2">
    <source>
        <dbReference type="PROSITE-ProRule" id="PRU00169"/>
    </source>
</evidence>
<protein>
    <submittedName>
        <fullName evidence="4">CAI-1 autoinducer sensor kinase/phosphatase CqsS</fullName>
        <ecNumber evidence="4">2.7.13.3</ecNumber>
    </submittedName>
</protein>
<accession>A0A1P8WAA4</accession>
<feature type="domain" description="Response regulatory" evidence="3">
    <location>
        <begin position="28"/>
        <end position="144"/>
    </location>
</feature>